<accession>A0A381YLV7</accession>
<feature type="non-terminal residue" evidence="1">
    <location>
        <position position="33"/>
    </location>
</feature>
<sequence length="33" mass="3378">MKNIKILLLLFGAIQVLGATPAIAGGDAVRGKK</sequence>
<dbReference type="AlphaFoldDB" id="A0A381YLV7"/>
<gene>
    <name evidence="1" type="ORF">METZ01_LOCUS130813</name>
</gene>
<reference evidence="1" key="1">
    <citation type="submission" date="2018-05" db="EMBL/GenBank/DDBJ databases">
        <authorList>
            <person name="Lanie J.A."/>
            <person name="Ng W.-L."/>
            <person name="Kazmierczak K.M."/>
            <person name="Andrzejewski T.M."/>
            <person name="Davidsen T.M."/>
            <person name="Wayne K.J."/>
            <person name="Tettelin H."/>
            <person name="Glass J.I."/>
            <person name="Rusch D."/>
            <person name="Podicherti R."/>
            <person name="Tsui H.-C.T."/>
            <person name="Winkler M.E."/>
        </authorList>
    </citation>
    <scope>NUCLEOTIDE SEQUENCE</scope>
</reference>
<proteinExistence type="predicted"/>
<dbReference type="EMBL" id="UINC01018537">
    <property type="protein sequence ID" value="SVA77959.1"/>
    <property type="molecule type" value="Genomic_DNA"/>
</dbReference>
<name>A0A381YLV7_9ZZZZ</name>
<protein>
    <submittedName>
        <fullName evidence="1">Uncharacterized protein</fullName>
    </submittedName>
</protein>
<organism evidence="1">
    <name type="scientific">marine metagenome</name>
    <dbReference type="NCBI Taxonomy" id="408172"/>
    <lineage>
        <taxon>unclassified sequences</taxon>
        <taxon>metagenomes</taxon>
        <taxon>ecological metagenomes</taxon>
    </lineage>
</organism>
<evidence type="ECO:0000313" key="1">
    <source>
        <dbReference type="EMBL" id="SVA77959.1"/>
    </source>
</evidence>